<dbReference type="EMBL" id="JAMSHJ010000007">
    <property type="protein sequence ID" value="KAI5384241.1"/>
    <property type="molecule type" value="Genomic_DNA"/>
</dbReference>
<evidence type="ECO:0000313" key="3">
    <source>
        <dbReference type="EMBL" id="KAI5384241.1"/>
    </source>
</evidence>
<gene>
    <name evidence="3" type="ORF">KIW84_071303</name>
</gene>
<feature type="domain" description="DUF7745" evidence="2">
    <location>
        <begin position="24"/>
        <end position="176"/>
    </location>
</feature>
<dbReference type="Pfam" id="PF24924">
    <property type="entry name" value="DUF7745"/>
    <property type="match status" value="1"/>
</dbReference>
<protein>
    <recommendedName>
        <fullName evidence="2">DUF7745 domain-containing protein</fullName>
    </recommendedName>
</protein>
<keyword evidence="4" id="KW-1185">Reference proteome</keyword>
<evidence type="ECO:0000313" key="4">
    <source>
        <dbReference type="Proteomes" id="UP001058974"/>
    </source>
</evidence>
<dbReference type="PANTHER" id="PTHR48154:SF1">
    <property type="entry name" value="PROTEIN, PUTATIVE-RELATED"/>
    <property type="match status" value="1"/>
</dbReference>
<dbReference type="Proteomes" id="UP001058974">
    <property type="component" value="Chromosome 7"/>
</dbReference>
<sequence length="300" mass="34775">MGSERRKALPFKAKMPDIANISRLLNELPACFRVTLQGKFGHILDLLSVDVQTPAITALAQFYDPPLRSFLFQDFQLTPTLEEFDRLLGFSMKGRTPYNRIGQVPEVEMLALALCIPISDALANWKKRENLFGFWRAYLEEEEAERLFVIHHWDALANILALLIYGLVLFPTHEEIPLKSTSPEPVPVSLEEVEELRAMVAKLGKEKDDLQSELYKETRKNMILKRKSNQRKELLEESRKKNKIEQDLKERVLECLDQADSGLGSLRDELAKAKRDGQKWKRWWDLATKQKKEVREELEA</sequence>
<evidence type="ECO:0000259" key="2">
    <source>
        <dbReference type="Pfam" id="PF24924"/>
    </source>
</evidence>
<dbReference type="Gramene" id="Psat07G0130300-T1">
    <property type="protein sequence ID" value="KAI5384241.1"/>
    <property type="gene ID" value="KIW84_071303"/>
</dbReference>
<organism evidence="3 4">
    <name type="scientific">Pisum sativum</name>
    <name type="common">Garden pea</name>
    <name type="synonym">Lathyrus oleraceus</name>
    <dbReference type="NCBI Taxonomy" id="3888"/>
    <lineage>
        <taxon>Eukaryota</taxon>
        <taxon>Viridiplantae</taxon>
        <taxon>Streptophyta</taxon>
        <taxon>Embryophyta</taxon>
        <taxon>Tracheophyta</taxon>
        <taxon>Spermatophyta</taxon>
        <taxon>Magnoliopsida</taxon>
        <taxon>eudicotyledons</taxon>
        <taxon>Gunneridae</taxon>
        <taxon>Pentapetalae</taxon>
        <taxon>rosids</taxon>
        <taxon>fabids</taxon>
        <taxon>Fabales</taxon>
        <taxon>Fabaceae</taxon>
        <taxon>Papilionoideae</taxon>
        <taxon>50 kb inversion clade</taxon>
        <taxon>NPAAA clade</taxon>
        <taxon>Hologalegina</taxon>
        <taxon>IRL clade</taxon>
        <taxon>Fabeae</taxon>
        <taxon>Lathyrus</taxon>
    </lineage>
</organism>
<dbReference type="InterPro" id="IPR056647">
    <property type="entry name" value="DUF7745"/>
</dbReference>
<evidence type="ECO:0000256" key="1">
    <source>
        <dbReference type="SAM" id="Coils"/>
    </source>
</evidence>
<feature type="coiled-coil region" evidence="1">
    <location>
        <begin position="193"/>
        <end position="276"/>
    </location>
</feature>
<dbReference type="AlphaFoldDB" id="A0A9D4VK63"/>
<proteinExistence type="predicted"/>
<name>A0A9D4VK63_PEA</name>
<accession>A0A9D4VK63</accession>
<reference evidence="3 4" key="1">
    <citation type="journal article" date="2022" name="Nat. Genet.">
        <title>Improved pea reference genome and pan-genome highlight genomic features and evolutionary characteristics.</title>
        <authorList>
            <person name="Yang T."/>
            <person name="Liu R."/>
            <person name="Luo Y."/>
            <person name="Hu S."/>
            <person name="Wang D."/>
            <person name="Wang C."/>
            <person name="Pandey M.K."/>
            <person name="Ge S."/>
            <person name="Xu Q."/>
            <person name="Li N."/>
            <person name="Li G."/>
            <person name="Huang Y."/>
            <person name="Saxena R.K."/>
            <person name="Ji Y."/>
            <person name="Li M."/>
            <person name="Yan X."/>
            <person name="He Y."/>
            <person name="Liu Y."/>
            <person name="Wang X."/>
            <person name="Xiang C."/>
            <person name="Varshney R.K."/>
            <person name="Ding H."/>
            <person name="Gao S."/>
            <person name="Zong X."/>
        </authorList>
    </citation>
    <scope>NUCLEOTIDE SEQUENCE [LARGE SCALE GENOMIC DNA]</scope>
    <source>
        <strain evidence="3 4">cv. Zhongwan 6</strain>
    </source>
</reference>
<keyword evidence="1" id="KW-0175">Coiled coil</keyword>
<comment type="caution">
    <text evidence="3">The sequence shown here is derived from an EMBL/GenBank/DDBJ whole genome shotgun (WGS) entry which is preliminary data.</text>
</comment>
<dbReference type="PANTHER" id="PTHR48154">
    <property type="entry name" value="PROTEIN, PUTATIVE-RELATED"/>
    <property type="match status" value="1"/>
</dbReference>